<evidence type="ECO:0000313" key="1">
    <source>
        <dbReference type="EMBL" id="KAL3826193.1"/>
    </source>
</evidence>
<proteinExistence type="predicted"/>
<dbReference type="AlphaFoldDB" id="A0ABD3SNY4"/>
<accession>A0ABD3SNY4</accession>
<dbReference type="EMBL" id="JBJXBP010000006">
    <property type="protein sequence ID" value="KAL3826193.1"/>
    <property type="molecule type" value="Genomic_DNA"/>
</dbReference>
<comment type="caution">
    <text evidence="1">The sequence shown here is derived from an EMBL/GenBank/DDBJ whole genome shotgun (WGS) entry which is preliminary data.</text>
</comment>
<dbReference type="Proteomes" id="UP001634393">
    <property type="component" value="Unassembled WGS sequence"/>
</dbReference>
<protein>
    <submittedName>
        <fullName evidence="1">Uncharacterized protein</fullName>
    </submittedName>
</protein>
<sequence length="95" mass="11014">MSNLDETICLDLNEVDVVHKSSVILEKLDIHETRKQPLGSFASQLEENLLRGEFNDINNCFEAYHEYSVGMGFSVRKVKQYYYPGTKDLRKNDLI</sequence>
<organism evidence="1 2">
    <name type="scientific">Penstemon smallii</name>
    <dbReference type="NCBI Taxonomy" id="265156"/>
    <lineage>
        <taxon>Eukaryota</taxon>
        <taxon>Viridiplantae</taxon>
        <taxon>Streptophyta</taxon>
        <taxon>Embryophyta</taxon>
        <taxon>Tracheophyta</taxon>
        <taxon>Spermatophyta</taxon>
        <taxon>Magnoliopsida</taxon>
        <taxon>eudicotyledons</taxon>
        <taxon>Gunneridae</taxon>
        <taxon>Pentapetalae</taxon>
        <taxon>asterids</taxon>
        <taxon>lamiids</taxon>
        <taxon>Lamiales</taxon>
        <taxon>Plantaginaceae</taxon>
        <taxon>Cheloneae</taxon>
        <taxon>Penstemon</taxon>
    </lineage>
</organism>
<name>A0ABD3SNY4_9LAMI</name>
<keyword evidence="2" id="KW-1185">Reference proteome</keyword>
<evidence type="ECO:0000313" key="2">
    <source>
        <dbReference type="Proteomes" id="UP001634393"/>
    </source>
</evidence>
<reference evidence="1 2" key="1">
    <citation type="submission" date="2024-12" db="EMBL/GenBank/DDBJ databases">
        <title>The unique morphological basis and parallel evolutionary history of personate flowers in Penstemon.</title>
        <authorList>
            <person name="Depatie T.H."/>
            <person name="Wessinger C.A."/>
        </authorList>
    </citation>
    <scope>NUCLEOTIDE SEQUENCE [LARGE SCALE GENOMIC DNA]</scope>
    <source>
        <strain evidence="1">WTNN_2</strain>
        <tissue evidence="1">Leaf</tissue>
    </source>
</reference>
<gene>
    <name evidence="1" type="ORF">ACJIZ3_022222</name>
</gene>